<dbReference type="PANTHER" id="PTHR24421:SF10">
    <property type="entry name" value="NITRATE_NITRITE SENSOR PROTEIN NARQ"/>
    <property type="match status" value="1"/>
</dbReference>
<dbReference type="AlphaFoldDB" id="S7V4N0"/>
<keyword evidence="3" id="KW-0597">Phosphoprotein</keyword>
<dbReference type="Gene3D" id="3.30.565.10">
    <property type="entry name" value="Histidine kinase-like ATPase, C-terminal domain"/>
    <property type="match status" value="1"/>
</dbReference>
<evidence type="ECO:0000259" key="10">
    <source>
        <dbReference type="PROSITE" id="PS50112"/>
    </source>
</evidence>
<dbReference type="Pfam" id="PF13426">
    <property type="entry name" value="PAS_9"/>
    <property type="match status" value="2"/>
</dbReference>
<accession>S7V4N0</accession>
<dbReference type="GO" id="GO:0016020">
    <property type="term" value="C:membrane"/>
    <property type="evidence" value="ECO:0007669"/>
    <property type="project" value="InterPro"/>
</dbReference>
<dbReference type="Pfam" id="PF02518">
    <property type="entry name" value="HATPase_c"/>
    <property type="match status" value="1"/>
</dbReference>
<dbReference type="GO" id="GO:0046983">
    <property type="term" value="F:protein dimerization activity"/>
    <property type="evidence" value="ECO:0007669"/>
    <property type="project" value="InterPro"/>
</dbReference>
<evidence type="ECO:0000259" key="11">
    <source>
        <dbReference type="PROSITE" id="PS50113"/>
    </source>
</evidence>
<evidence type="ECO:0000256" key="8">
    <source>
        <dbReference type="ARBA" id="ARBA00023012"/>
    </source>
</evidence>
<gene>
    <name evidence="12" type="ORF">dsmv_1997</name>
</gene>
<dbReference type="InterPro" id="IPR036890">
    <property type="entry name" value="HATPase_C_sf"/>
</dbReference>
<keyword evidence="13" id="KW-1185">Reference proteome</keyword>
<dbReference type="InterPro" id="IPR000014">
    <property type="entry name" value="PAS"/>
</dbReference>
<keyword evidence="8" id="KW-0902">Two-component regulatory system</keyword>
<keyword evidence="6 12" id="KW-0418">Kinase</keyword>
<comment type="catalytic activity">
    <reaction evidence="1">
        <text>ATP + protein L-histidine = ADP + protein N-phospho-L-histidine.</text>
        <dbReference type="EC" id="2.7.13.3"/>
    </reaction>
</comment>
<evidence type="ECO:0000256" key="1">
    <source>
        <dbReference type="ARBA" id="ARBA00000085"/>
    </source>
</evidence>
<dbReference type="InterPro" id="IPR050482">
    <property type="entry name" value="Sensor_HK_TwoCompSys"/>
</dbReference>
<dbReference type="SMART" id="SM00091">
    <property type="entry name" value="PAS"/>
    <property type="match status" value="2"/>
</dbReference>
<dbReference type="InterPro" id="IPR003594">
    <property type="entry name" value="HATPase_dom"/>
</dbReference>
<dbReference type="eggNOG" id="COG4191">
    <property type="taxonomic scope" value="Bacteria"/>
</dbReference>
<dbReference type="GO" id="GO:0000155">
    <property type="term" value="F:phosphorelay sensor kinase activity"/>
    <property type="evidence" value="ECO:0007669"/>
    <property type="project" value="InterPro"/>
</dbReference>
<evidence type="ECO:0000256" key="5">
    <source>
        <dbReference type="ARBA" id="ARBA00022741"/>
    </source>
</evidence>
<dbReference type="PROSITE" id="PS50112">
    <property type="entry name" value="PAS"/>
    <property type="match status" value="1"/>
</dbReference>
<dbReference type="CDD" id="cd00130">
    <property type="entry name" value="PAS"/>
    <property type="match status" value="2"/>
</dbReference>
<dbReference type="InterPro" id="IPR035965">
    <property type="entry name" value="PAS-like_dom_sf"/>
</dbReference>
<dbReference type="InterPro" id="IPR011712">
    <property type="entry name" value="Sig_transdc_His_kin_sub3_dim/P"/>
</dbReference>
<dbReference type="SMART" id="SM00086">
    <property type="entry name" value="PAC"/>
    <property type="match status" value="1"/>
</dbReference>
<dbReference type="eggNOG" id="COG4585">
    <property type="taxonomic scope" value="Bacteria"/>
</dbReference>
<dbReference type="STRING" id="897.B2D07_08980"/>
<dbReference type="Pfam" id="PF07730">
    <property type="entry name" value="HisKA_3"/>
    <property type="match status" value="1"/>
</dbReference>
<organism evidence="12 13">
    <name type="scientific">Desulfococcus multivorans DSM 2059</name>
    <dbReference type="NCBI Taxonomy" id="1121405"/>
    <lineage>
        <taxon>Bacteria</taxon>
        <taxon>Pseudomonadati</taxon>
        <taxon>Thermodesulfobacteriota</taxon>
        <taxon>Desulfobacteria</taxon>
        <taxon>Desulfobacterales</taxon>
        <taxon>Desulfococcaceae</taxon>
        <taxon>Desulfococcus</taxon>
    </lineage>
</organism>
<proteinExistence type="predicted"/>
<dbReference type="PROSITE" id="PS50113">
    <property type="entry name" value="PAC"/>
    <property type="match status" value="1"/>
</dbReference>
<dbReference type="PROSITE" id="PS50109">
    <property type="entry name" value="HIS_KIN"/>
    <property type="match status" value="1"/>
</dbReference>
<evidence type="ECO:0000313" key="12">
    <source>
        <dbReference type="EMBL" id="EPR41564.1"/>
    </source>
</evidence>
<evidence type="ECO:0000256" key="7">
    <source>
        <dbReference type="ARBA" id="ARBA00022840"/>
    </source>
</evidence>
<evidence type="ECO:0000259" key="9">
    <source>
        <dbReference type="PROSITE" id="PS50109"/>
    </source>
</evidence>
<dbReference type="SUPFAM" id="SSF55785">
    <property type="entry name" value="PYP-like sensor domain (PAS domain)"/>
    <property type="match status" value="2"/>
</dbReference>
<feature type="domain" description="PAC" evidence="11">
    <location>
        <begin position="293"/>
        <end position="349"/>
    </location>
</feature>
<comment type="caution">
    <text evidence="12">The sequence shown here is derived from an EMBL/GenBank/DDBJ whole genome shotgun (WGS) entry which is preliminary data.</text>
</comment>
<dbReference type="PANTHER" id="PTHR24421">
    <property type="entry name" value="NITRATE/NITRITE SENSOR PROTEIN NARX-RELATED"/>
    <property type="match status" value="1"/>
</dbReference>
<reference evidence="12 13" key="1">
    <citation type="journal article" date="2013" name="Genome Announc.">
        <title>Draft genome sequences for three mercury-methylating, sulfate-reducing bacteria.</title>
        <authorList>
            <person name="Brown S.D."/>
            <person name="Hurt R.A.Jr."/>
            <person name="Gilmour C.C."/>
            <person name="Elias D.A."/>
        </authorList>
    </citation>
    <scope>NUCLEOTIDE SEQUENCE [LARGE SCALE GENOMIC DNA]</scope>
    <source>
        <strain evidence="12 13">DSM 2059</strain>
    </source>
</reference>
<evidence type="ECO:0000256" key="4">
    <source>
        <dbReference type="ARBA" id="ARBA00022679"/>
    </source>
</evidence>
<dbReference type="NCBIfam" id="TIGR00229">
    <property type="entry name" value="sensory_box"/>
    <property type="match status" value="2"/>
</dbReference>
<keyword evidence="4" id="KW-0808">Transferase</keyword>
<evidence type="ECO:0000256" key="3">
    <source>
        <dbReference type="ARBA" id="ARBA00022553"/>
    </source>
</evidence>
<dbReference type="EMBL" id="ATHJ01000074">
    <property type="protein sequence ID" value="EPR41564.1"/>
    <property type="molecule type" value="Genomic_DNA"/>
</dbReference>
<dbReference type="Gene3D" id="1.20.5.1930">
    <property type="match status" value="1"/>
</dbReference>
<evidence type="ECO:0000256" key="2">
    <source>
        <dbReference type="ARBA" id="ARBA00012438"/>
    </source>
</evidence>
<name>S7V4N0_DESML</name>
<dbReference type="EC" id="2.7.13.3" evidence="2"/>
<evidence type="ECO:0000313" key="13">
    <source>
        <dbReference type="Proteomes" id="UP000014977"/>
    </source>
</evidence>
<sequence length="579" mass="66343">MPMTSKSRSHQLRARAEELLNDRLSWSSRNSGTDSDAVQRELLLCQIELELRNSELTARHQTLERLQDHYHALFDYAPVAAMTLTADGELIEANHAAADLLQAEKGSLSGGRFERFIRPGDRRRFRLHLERVFGGGGRRICELEMRKTDGTVFFGQIISLRYDSGGESQCQTLVIDISYRKRFEAEMEDRIDGRTRELNALNMQLEQEIEWRKQTEERLDSELNFRTIIEESIPVGICVFDTNGRLIHANSHLCDMLGFSRDELINIYPPYPFWPEDDMLSRMEELKNFIERDDVSENVIREYRKKNGERLWGLTSRIKMKDYHGKRYGILGSVFDITPRKKIEEELRLSERKLRALSVKLMEAGESERKRISKELHDSVGSALTAVQFAMERKVGEMDGRPCEKKTCLEDILLMIHTIADEVRRISKNLHPSVLEDLGIKAALRAYGRQFQKLYRNIALDQIVDMDESAVPGYLKLLIYRIVQESLNNAVKHGGADHVRLELRQNDNTLDLVVRDNGRGFDLQEIQKRNLGIGGLGLESMKERTEHAGGMFEVSSAPGVGTRIRAAWTLDPPEASGDP</sequence>
<dbReference type="GO" id="GO:0005524">
    <property type="term" value="F:ATP binding"/>
    <property type="evidence" value="ECO:0007669"/>
    <property type="project" value="UniProtKB-KW"/>
</dbReference>
<dbReference type="InterPro" id="IPR001610">
    <property type="entry name" value="PAC"/>
</dbReference>
<dbReference type="InterPro" id="IPR000700">
    <property type="entry name" value="PAS-assoc_C"/>
</dbReference>
<keyword evidence="5" id="KW-0547">Nucleotide-binding</keyword>
<dbReference type="SMART" id="SM00387">
    <property type="entry name" value="HATPase_c"/>
    <property type="match status" value="1"/>
</dbReference>
<dbReference type="CDD" id="cd16917">
    <property type="entry name" value="HATPase_UhpB-NarQ-NarX-like"/>
    <property type="match status" value="1"/>
</dbReference>
<dbReference type="Gene3D" id="3.30.450.20">
    <property type="entry name" value="PAS domain"/>
    <property type="match status" value="2"/>
</dbReference>
<keyword evidence="7" id="KW-0067">ATP-binding</keyword>
<feature type="domain" description="PAS" evidence="10">
    <location>
        <begin position="221"/>
        <end position="293"/>
    </location>
</feature>
<dbReference type="Proteomes" id="UP000014977">
    <property type="component" value="Unassembled WGS sequence"/>
</dbReference>
<dbReference type="SUPFAM" id="SSF55874">
    <property type="entry name" value="ATPase domain of HSP90 chaperone/DNA topoisomerase II/histidine kinase"/>
    <property type="match status" value="1"/>
</dbReference>
<feature type="domain" description="Histidine kinase" evidence="9">
    <location>
        <begin position="479"/>
        <end position="572"/>
    </location>
</feature>
<dbReference type="InterPro" id="IPR005467">
    <property type="entry name" value="His_kinase_dom"/>
</dbReference>
<protein>
    <recommendedName>
        <fullName evidence="2">histidine kinase</fullName>
        <ecNumber evidence="2">2.7.13.3</ecNumber>
    </recommendedName>
</protein>
<evidence type="ECO:0000256" key="6">
    <source>
        <dbReference type="ARBA" id="ARBA00022777"/>
    </source>
</evidence>